<dbReference type="InterPro" id="IPR012337">
    <property type="entry name" value="RNaseH-like_sf"/>
</dbReference>
<sequence>APVSTKLQFPPNAAMASMDGSYMLRMRAYVKPRGLKPRTTYDHFSSVDMQLQPCRRADPVVHDKSDGQEASSIGAIASQPFPCRKGAQVADSAVFMQFSRENERPQAASSGRKTQSVCDGHFKILTYTRTEYPQVQEGLEWSAYRLADPLTEAESAFLGKVLSFVPVMARTSKLMRPFLDEGDGSLHELAARSLHQAKVMTIRTVWKDLMEPLKEEIEKSKQRHNTLQDQFREARTEFLREIATLRDEARVRGDPEKFLGQGQLKDVMFFFEPMKTLQPHELQFCLEEKLKMIFEGNAAVSPTVNFGQIDRLKELLISSEEIITQKSLEILELERERRHLQRELAVVSKGYRNVSASHASESAVAEATAKVERLQQEMESMKMTQILGWVAHDKETSSQREAKLKKVAEQVRLLHRERDNALKKLKISEEESKEFQGKLEKAEVEVDKFTKEIQETKRELQILENRDMIVSLGCAIIEQSGFDLRLFLDLQDLQGTSQCSIAPRHEQIERQRVYGETLIKENEALRKTMGRWQERRRSAPSILDNKVFLEKDLLSGYTEQQVEESNDHEPSANSRSESEAETGLMTEEVSELLEKLRESDEQLQEAVSQHSKMSTHLGFLQLCFYQDACDLEFENKRLRHALEEQADLELQHAEALASMMQQLAGGKESYGEVKSSVRISLESMISSGVRRTAEGSKIRMLGRINHLHEELLALSKAGTDAHVPDGAEHPLTEEQERLGAQAASAVARMQALTRLGSRVGINRMCFGSFCCRKSFISGSGVPEFLSWAFGICCPASGIRSKIFAGCFIYFKDEKGSSAWYRVPTWDGSPATWRAFKREMSWWTSSLNLEDTKRYNLAARWLLRQSGAVRARGEEFEPSELEYQKAVVSRDPQTGEDVELTPEDPLAGLNRLLKALESLNGKTDLDRKGELRSSFYLDLRRKPGERLSEFCTRFRTLTAELKQEGIKLPAGELGWFLKSKLGLDPLRQQLLETALAGKEDYDVVESEVLRLFKDLHTSDPLMRKPMNEQRPPLLQRFLAQAGSTSTGSRSSYPSSMASSSGRSFRSGVSSSRPPFKKPFPPRQSHVTELEEEQVEEEGEPDEEGSPDRGPQAFSLEEVLQTEAEVLATEIEEAENEGIDTEFLNELESGVEQAAESLITMREARGKLAEVRKDRGYGKPSTSNSPPKTKVHGNQVNSRKQSGKHPCWDCNEHGHWAGDPQCGKPGAGLGRKKAVGNARQVKVVEAYNTEHIVGGPHEVAMAQRDDGAEHEVSMVQLDRGMTLKEALLNSQSKIVEPTSGTGPSLAWDKKLVGALDSACNRTCTGSTWLSNYLQHLKSAPAEIQSLICCEAESETFRFGNGGTQATRCWPFHAALGPSFMDEAQQAALEEIGSRWCFGIARSMDEQSKPMTVKWGRFVLRFIVRAVWHAYGQLLWLVQRPFLRFLPYPYPTVGSPSAWVEQAEMMASNGAYSRRHYRYAKIRRLFTVANLQLVGQLRNRMGIKHAFLEDPLLTGMLAARANRGVNQRIRQAVVREAQIEAEAILAKGNQEEAVRSLIGPRGGLPTLKADLLRLAALLHVEIAPKDTIEVIKEKIKPTLEAMKPTLEKPKAMPKAKSGSIPIHTPAEPGTPSIGVVTSVENSSLSSSPPGVTMEQLKQLMDAQEHRFQGMLGQVFQHVMTMGMNAPPMDAEMEADPQQPFNVPDGEVPHITPEMAARYPHPSQSGIPIVSQVVADNLLQMAAMWEKEMQDNMNEVFLASLTLPSSNPAVAEVYTYSQRVTQEAQRRGHLTGLPMSLETGWDFLNPLHRRRALHWVRTAKPYFLMLAFPCNFFTSLLELNPPAFPEEHFKRGLTLLRFALRLAEEQIAGGRHYILENPAGSKAWRLEEVRKWLKRVEALLVKFDRCQLGLRCCATGLLHMKPTRFATSSQTVISRFLNKRCKRNHLHAQVIGGSKITSPAGRYPSAMARAIVQAVEDQFELDYGRRLVEVEEPYDTAGNEALALEDELDAEIEAGGGEQHDDAADGGQGFEFIHEDSGSDVEVPDPPHVSAATMQAVKRLHENTGHRSMKRLARALMVSGAPLEAVVAAKNLRCSVCSEQKRMKPPKPASLPVPEDVNDQVHIDLFQVMDAGETNHFIVHMTDYTSRYQLAGVLQNKSTGAVVSWIKQHWLPLLGPPRVLVCDQGREFVSHEFETFCAGLGIYVYYTAIGSPWQNGVAERSGGTLKAILSAQIVSHSVIGSADLMDALGEATMAYNMDVGDSGFSPLQVVTGRQPRLHGDVLGGIQQRLGEHSLISSSASMARTIAMRETAKLAMVRLRFSRGLRRAELARSRNTTVISQPAPGEMVYFYRFQKYKGRQAKRVLALRRWHGPALLVAWEGPTNCFVSHKGQLVKCSAEHIRKASSLEQIAAGAWEEAISECIAAAVNDKEHQKEQQAKQPQQQVAPSGPQAAEGPGLVPDAAVGGNGLGLDPSNQGPAGGLDLPPVRPSEFVAVAHPTASIPSSVAPTPTSPLTSPDVSRRASTATASGDGGELTAAPGTPVPDLILTAGRRRGLPMSSTLERAREVDERGVKRPAEVDAGDFQRQAQADAQFEQAPAASQGSSTLDFEDGGGTAGAFMQESLEVTREQLLEWATGASQQHPLLQAQALAALDRLDPELNEVNDHGSWDGRWQLPSRSQWEIKEALGQTWPCGKVEYEAQAVQAARKEFTWSKLDSQQKDAFREACKSGWQVWSDNGAVEVLDPATSKRVIADLRRRGEMSKLLTPRWVMTDKNDGLRTANRQLPLKANSRLVVPGYQDESAYGLRKDAPTGSRLSQHILFVLTASNFLFGWRLHSADIKSAFMKGERYLEGAREIYLRNVGGPSDMPRLPFSDDCICKIVKGVFGLADAPRQWYLRLNRALLERGWQRSPVDHACWFLWKKDDPTSLHGMIISHVDDLLMGGDDVAVASLKNLGQELGFGAYESDEFVYCGKRIRQDLNDGTIYVTMEEYHANLQPVKVFAERKKDLSAELNAGELKQLRGLLGSMQWMVAQVRLDMGFHLSALQGEKPCVGTLLRANALLKRFKEKPGFGLTFRPMNLKDAGIMVVTDSSLGNVRADGTVGDEPLERLYSQSCYFVLFAEKTLMEGKRGKFALLDGRSHRLARVCRSTFAAELLGGEEAFDIGQFVRGHIAAVLGYPMLSKNVDASTDAVALTVVTDAKDFYDKGTSDTPSYGSQKSLAFTVAWIRAMLGRANTSLRWTSTENMFVDSGTKDMDMEHMHRILTECEWCAKYTAAFIKQTSKGNKQKSGDAAALATAVLGEPLPPDDALLPHLLKLSDCTGWHDHGDVGINVARNAKSFRALSDRGDGEDVSNPVVYVKTAKEAAMAAQELQEELDGMCEVTARVAVALKSSVEETAQTREAVALLNDQVRMAEAALKSSPALEGDEHLQRCLQKVSKLGHSALFSVFGRLWNDSLDRQRRRFLQSERRERIKAAISTPPVYVLDTHSKHDPGASPEPEKQAQPSRPGSAFRTQVEEAQNVQFDTSKTPSPSPSPSHERVDQHRGPSKTLLPTSDLSFPVNISKRRASAPDVVTRSWCLSDRRPSNAPSTLPPPSPTASLIIRSVSPSASNPSPRLEAPEVDDLAIWTMFSKAALPRAPLHPKTGPRSPRPHITRPEEEDRDDPLLQARFRPRAVPPLAGNSPSPSRSPSKQREPRNTAWHSVQNDAGLKPRGLDVPIVHCSVFEEGTLLLAAKRHSNPLPGKWQNRD</sequence>
<feature type="compositionally biased region" description="Polar residues" evidence="2">
    <location>
        <begin position="2496"/>
        <end position="2523"/>
    </location>
</feature>
<feature type="compositionally biased region" description="Low complexity" evidence="2">
    <location>
        <begin position="2577"/>
        <end position="2595"/>
    </location>
</feature>
<dbReference type="PROSITE" id="PS50994">
    <property type="entry name" value="INTEGRASE"/>
    <property type="match status" value="1"/>
</dbReference>
<feature type="compositionally biased region" description="Basic and acidic residues" evidence="2">
    <location>
        <begin position="2558"/>
        <end position="2573"/>
    </location>
</feature>
<dbReference type="OrthoDB" id="441285at2759"/>
<dbReference type="EMBL" id="CAMXCT010004446">
    <property type="protein sequence ID" value="CAI4009081.1"/>
    <property type="molecule type" value="Genomic_DNA"/>
</dbReference>
<comment type="caution">
    <text evidence="4">The sequence shown here is derived from an EMBL/GenBank/DDBJ whole genome shotgun (WGS) entry which is preliminary data.</text>
</comment>
<feature type="region of interest" description="Disordered" evidence="2">
    <location>
        <begin position="1039"/>
        <end position="1109"/>
    </location>
</feature>
<evidence type="ECO:0000313" key="4">
    <source>
        <dbReference type="EMBL" id="CAI4009081.1"/>
    </source>
</evidence>
<dbReference type="Gene3D" id="3.30.420.10">
    <property type="entry name" value="Ribonuclease H-like superfamily/Ribonuclease H"/>
    <property type="match status" value="1"/>
</dbReference>
<feature type="region of interest" description="Disordered" evidence="2">
    <location>
        <begin position="2424"/>
        <end position="2481"/>
    </location>
</feature>
<feature type="domain" description="Integrase catalytic" evidence="3">
    <location>
        <begin position="2104"/>
        <end position="2270"/>
    </location>
</feature>
<dbReference type="SUPFAM" id="SSF53098">
    <property type="entry name" value="Ribonuclease H-like"/>
    <property type="match status" value="1"/>
</dbReference>
<feature type="compositionally biased region" description="Low complexity" evidence="2">
    <location>
        <begin position="2433"/>
        <end position="2442"/>
    </location>
</feature>
<feature type="compositionally biased region" description="Polar residues" evidence="2">
    <location>
        <begin position="3513"/>
        <end position="3525"/>
    </location>
</feature>
<dbReference type="PANTHER" id="PTHR37984:SF5">
    <property type="entry name" value="PROTEIN NYNRIN-LIKE"/>
    <property type="match status" value="1"/>
</dbReference>
<dbReference type="Pfam" id="PF07727">
    <property type="entry name" value="RVT_2"/>
    <property type="match status" value="1"/>
</dbReference>
<dbReference type="Pfam" id="PF00665">
    <property type="entry name" value="rve"/>
    <property type="match status" value="1"/>
</dbReference>
<feature type="region of interest" description="Disordered" evidence="2">
    <location>
        <begin position="3577"/>
        <end position="3597"/>
    </location>
</feature>
<feature type="non-terminal residue" evidence="4">
    <location>
        <position position="1"/>
    </location>
</feature>
<proteinExistence type="predicted"/>
<feature type="compositionally biased region" description="Polar residues" evidence="2">
    <location>
        <begin position="1178"/>
        <end position="1198"/>
    </location>
</feature>
<dbReference type="InterPro" id="IPR001584">
    <property type="entry name" value="Integrase_cat-core"/>
</dbReference>
<dbReference type="PANTHER" id="PTHR37984">
    <property type="entry name" value="PROTEIN CBG26694"/>
    <property type="match status" value="1"/>
</dbReference>
<dbReference type="InterPro" id="IPR013103">
    <property type="entry name" value="RVT_2"/>
</dbReference>
<feature type="compositionally biased region" description="Basic and acidic residues" evidence="2">
    <location>
        <begin position="3483"/>
        <end position="3497"/>
    </location>
</feature>
<dbReference type="GO" id="GO:0015074">
    <property type="term" value="P:DNA integration"/>
    <property type="evidence" value="ECO:0007669"/>
    <property type="project" value="InterPro"/>
</dbReference>
<name>A0A9P1DF52_9DINO</name>
<feature type="non-terminal residue" evidence="4">
    <location>
        <position position="3745"/>
    </location>
</feature>
<evidence type="ECO:0000259" key="3">
    <source>
        <dbReference type="PROSITE" id="PS50994"/>
    </source>
</evidence>
<protein>
    <recommendedName>
        <fullName evidence="3">Integrase catalytic domain-containing protein</fullName>
    </recommendedName>
</protein>
<feature type="coiled-coil region" evidence="1">
    <location>
        <begin position="210"/>
        <end position="237"/>
    </location>
</feature>
<reference evidence="5" key="2">
    <citation type="submission" date="2024-04" db="EMBL/GenBank/DDBJ databases">
        <authorList>
            <person name="Chen Y."/>
            <person name="Shah S."/>
            <person name="Dougan E. K."/>
            <person name="Thang M."/>
            <person name="Chan C."/>
        </authorList>
    </citation>
    <scope>NUCLEOTIDE SEQUENCE [LARGE SCALE GENOMIC DNA]</scope>
</reference>
<feature type="compositionally biased region" description="Acidic residues" evidence="2">
    <location>
        <begin position="1088"/>
        <end position="1103"/>
    </location>
</feature>
<dbReference type="GO" id="GO:0003676">
    <property type="term" value="F:nucleic acid binding"/>
    <property type="evidence" value="ECO:0007669"/>
    <property type="project" value="InterPro"/>
</dbReference>
<feature type="region of interest" description="Disordered" evidence="2">
    <location>
        <begin position="2496"/>
        <end position="2611"/>
    </location>
</feature>
<accession>A0A9P1DF52</accession>
<gene>
    <name evidence="4" type="ORF">C1SCF055_LOCUS34459</name>
</gene>
<feature type="region of interest" description="Disordered" evidence="2">
    <location>
        <begin position="1606"/>
        <end position="1627"/>
    </location>
</feature>
<feature type="coiled-coil region" evidence="1">
    <location>
        <begin position="323"/>
        <end position="466"/>
    </location>
</feature>
<dbReference type="EMBL" id="CAMXCT020004446">
    <property type="protein sequence ID" value="CAL1162456.1"/>
    <property type="molecule type" value="Genomic_DNA"/>
</dbReference>
<dbReference type="InterPro" id="IPR036397">
    <property type="entry name" value="RNaseH_sf"/>
</dbReference>
<feature type="region of interest" description="Disordered" evidence="2">
    <location>
        <begin position="3634"/>
        <end position="3709"/>
    </location>
</feature>
<feature type="compositionally biased region" description="Low complexity" evidence="2">
    <location>
        <begin position="1041"/>
        <end position="1072"/>
    </location>
</feature>
<organism evidence="4">
    <name type="scientific">Cladocopium goreaui</name>
    <dbReference type="NCBI Taxonomy" id="2562237"/>
    <lineage>
        <taxon>Eukaryota</taxon>
        <taxon>Sar</taxon>
        <taxon>Alveolata</taxon>
        <taxon>Dinophyceae</taxon>
        <taxon>Suessiales</taxon>
        <taxon>Symbiodiniaceae</taxon>
        <taxon>Cladocopium</taxon>
    </lineage>
</organism>
<reference evidence="4" key="1">
    <citation type="submission" date="2022-10" db="EMBL/GenBank/DDBJ databases">
        <authorList>
            <person name="Chen Y."/>
            <person name="Dougan E. K."/>
            <person name="Chan C."/>
            <person name="Rhodes N."/>
            <person name="Thang M."/>
        </authorList>
    </citation>
    <scope>NUCLEOTIDE SEQUENCE</scope>
</reference>
<evidence type="ECO:0000313" key="5">
    <source>
        <dbReference type="EMBL" id="CAL1162456.1"/>
    </source>
</evidence>
<evidence type="ECO:0000256" key="1">
    <source>
        <dbReference type="SAM" id="Coils"/>
    </source>
</evidence>
<dbReference type="InterPro" id="IPR050951">
    <property type="entry name" value="Retrovirus_Pol_polyprotein"/>
</dbReference>
<evidence type="ECO:0000256" key="2">
    <source>
        <dbReference type="SAM" id="MobiDB-lite"/>
    </source>
</evidence>
<keyword evidence="1" id="KW-0175">Coiled coil</keyword>
<feature type="region of interest" description="Disordered" evidence="2">
    <location>
        <begin position="1167"/>
        <end position="1200"/>
    </location>
</feature>
<feature type="region of interest" description="Disordered" evidence="2">
    <location>
        <begin position="3472"/>
        <end position="3553"/>
    </location>
</feature>
<feature type="region of interest" description="Disordered" evidence="2">
    <location>
        <begin position="559"/>
        <end position="587"/>
    </location>
</feature>